<keyword evidence="2" id="KW-0489">Methyltransferase</keyword>
<dbReference type="Gene3D" id="3.40.50.150">
    <property type="entry name" value="Vaccinia Virus protein VP39"/>
    <property type="match status" value="1"/>
</dbReference>
<reference evidence="5" key="1">
    <citation type="submission" date="2018-05" db="EMBL/GenBank/DDBJ databases">
        <authorList>
            <person name="Lanie J.A."/>
            <person name="Ng W.-L."/>
            <person name="Kazmierczak K.M."/>
            <person name="Andrzejewski T.M."/>
            <person name="Davidsen T.M."/>
            <person name="Wayne K.J."/>
            <person name="Tettelin H."/>
            <person name="Glass J.I."/>
            <person name="Rusch D."/>
            <person name="Podicherti R."/>
            <person name="Tsui H.-C.T."/>
            <person name="Winkler M.E."/>
        </authorList>
    </citation>
    <scope>NUCLEOTIDE SEQUENCE</scope>
</reference>
<evidence type="ECO:0000256" key="3">
    <source>
        <dbReference type="ARBA" id="ARBA00022679"/>
    </source>
</evidence>
<evidence type="ECO:0000313" key="5">
    <source>
        <dbReference type="EMBL" id="SVB93456.1"/>
    </source>
</evidence>
<proteinExistence type="predicted"/>
<dbReference type="NCBIfam" id="TIGR00675">
    <property type="entry name" value="dcm"/>
    <property type="match status" value="1"/>
</dbReference>
<dbReference type="EMBL" id="UINC01064618">
    <property type="protein sequence ID" value="SVB93456.1"/>
    <property type="molecule type" value="Genomic_DNA"/>
</dbReference>
<sequence>DFSHVKKPNVTNYKGEETVSATLSEDFVKHVKDAKPISADYQKYTMEDVRAGEAQNKFNVISTFAGGGGSSTGYRLAGGKILCINEFVKEARNTYHENYPNTPILPDDIKELTGQDLLTAANIGVGEVDILDGSPPCSAFSMAGSVVQGSGHSIGFGKTKKYSDGKQVENIEDLFFEFIRVAKDIKPKVIVGENVSGLLMGEAKNYYYKITIAFEKIGYNVSSMLLDSSHYGVPQTRKRVIFIAVRKDVTDAIGLTSLNIAGIFPEKSSEVVTSGNAFSDLVYDEEEIKMLTETFTKGSHFVTASKMPLDPKKVLTGCDYHPKGHHFNMKRISRFKPAPTITASGGCIHWSEMRKLALCETRRLTSLPEDFKLTGKWEQRSERMGRMVPPLMMKAIAGSIYKKVLKPYKELNNG</sequence>
<evidence type="ECO:0000256" key="2">
    <source>
        <dbReference type="ARBA" id="ARBA00022603"/>
    </source>
</evidence>
<name>A0A382I1J4_9ZZZZ</name>
<dbReference type="SUPFAM" id="SSF53335">
    <property type="entry name" value="S-adenosyl-L-methionine-dependent methyltransferases"/>
    <property type="match status" value="1"/>
</dbReference>
<dbReference type="PRINTS" id="PR00105">
    <property type="entry name" value="C5METTRFRASE"/>
</dbReference>
<dbReference type="PROSITE" id="PS00094">
    <property type="entry name" value="C5_MTASE_1"/>
    <property type="match status" value="1"/>
</dbReference>
<dbReference type="GO" id="GO:0032259">
    <property type="term" value="P:methylation"/>
    <property type="evidence" value="ECO:0007669"/>
    <property type="project" value="UniProtKB-KW"/>
</dbReference>
<protein>
    <recommendedName>
        <fullName evidence="1">DNA (cytosine-5-)-methyltransferase</fullName>
        <ecNumber evidence="1">2.1.1.37</ecNumber>
    </recommendedName>
</protein>
<dbReference type="EC" id="2.1.1.37" evidence="1"/>
<dbReference type="PANTHER" id="PTHR10629">
    <property type="entry name" value="CYTOSINE-SPECIFIC METHYLTRANSFERASE"/>
    <property type="match status" value="1"/>
</dbReference>
<keyword evidence="3" id="KW-0808">Transferase</keyword>
<evidence type="ECO:0000256" key="4">
    <source>
        <dbReference type="ARBA" id="ARBA00022691"/>
    </source>
</evidence>
<dbReference type="Pfam" id="PF00145">
    <property type="entry name" value="DNA_methylase"/>
    <property type="match status" value="1"/>
</dbReference>
<dbReference type="GO" id="GO:0003886">
    <property type="term" value="F:DNA (cytosine-5-)-methyltransferase activity"/>
    <property type="evidence" value="ECO:0007669"/>
    <property type="project" value="UniProtKB-EC"/>
</dbReference>
<organism evidence="5">
    <name type="scientific">marine metagenome</name>
    <dbReference type="NCBI Taxonomy" id="408172"/>
    <lineage>
        <taxon>unclassified sequences</taxon>
        <taxon>metagenomes</taxon>
        <taxon>ecological metagenomes</taxon>
    </lineage>
</organism>
<keyword evidence="4" id="KW-0949">S-adenosyl-L-methionine</keyword>
<dbReference type="InterPro" id="IPR050390">
    <property type="entry name" value="C5-Methyltransferase"/>
</dbReference>
<feature type="non-terminal residue" evidence="5">
    <location>
        <position position="1"/>
    </location>
</feature>
<accession>A0A382I1J4</accession>
<evidence type="ECO:0000256" key="1">
    <source>
        <dbReference type="ARBA" id="ARBA00011975"/>
    </source>
</evidence>
<dbReference type="InterPro" id="IPR001525">
    <property type="entry name" value="C5_MeTfrase"/>
</dbReference>
<gene>
    <name evidence="5" type="ORF">METZ01_LOCUS246310</name>
</gene>
<dbReference type="InterPro" id="IPR018117">
    <property type="entry name" value="C5_DNA_meth_AS"/>
</dbReference>
<dbReference type="InterPro" id="IPR029063">
    <property type="entry name" value="SAM-dependent_MTases_sf"/>
</dbReference>
<dbReference type="Gene3D" id="3.90.120.10">
    <property type="entry name" value="DNA Methylase, subunit A, domain 2"/>
    <property type="match status" value="1"/>
</dbReference>
<dbReference type="PANTHER" id="PTHR10629:SF52">
    <property type="entry name" value="DNA (CYTOSINE-5)-METHYLTRANSFERASE 1"/>
    <property type="match status" value="1"/>
</dbReference>
<dbReference type="PROSITE" id="PS51679">
    <property type="entry name" value="SAM_MT_C5"/>
    <property type="match status" value="1"/>
</dbReference>
<dbReference type="AlphaFoldDB" id="A0A382I1J4"/>